<dbReference type="EMBL" id="MN877442">
    <property type="protein sequence ID" value="QHZ59729.1"/>
    <property type="molecule type" value="Genomic_DNA"/>
</dbReference>
<accession>A0A6C0R0K2</accession>
<evidence type="ECO:0000256" key="2">
    <source>
        <dbReference type="SAM" id="MobiDB-lite"/>
    </source>
</evidence>
<dbReference type="Proteomes" id="UP000479357">
    <property type="component" value="Segment"/>
</dbReference>
<evidence type="ECO:0000313" key="4">
    <source>
        <dbReference type="Proteomes" id="UP000479357"/>
    </source>
</evidence>
<keyword evidence="4" id="KW-1185">Reference proteome</keyword>
<dbReference type="InterPro" id="IPR058894">
    <property type="entry name" value="PhiTE_211_coil-containing-like"/>
</dbReference>
<feature type="coiled-coil region" evidence="1">
    <location>
        <begin position="159"/>
        <end position="217"/>
    </location>
</feature>
<dbReference type="KEGG" id="vg:55626428"/>
<reference evidence="3 4" key="1">
    <citation type="submission" date="2019-12" db="EMBL/GenBank/DDBJ databases">
        <title>Alteromonas phage V22 represents a new genus of marine bacteriophages that requires a novel tail fiber chaperone for host recognition.</title>
        <authorList>
            <person name="Gonzalez-Serrano R."/>
            <person name="Dunne M."/>
            <person name="Rosselli R."/>
            <person name="Martin-Cuadrado A.-B."/>
            <person name="Grosboillot V."/>
            <person name="Zinsli L."/>
            <person name="Roda-Garcia J.J."/>
            <person name="Loessner M.J."/>
            <person name="Rodriguez-Valera F."/>
        </authorList>
    </citation>
    <scope>NUCLEOTIDE SEQUENCE [LARGE SCALE GENOMIC DNA]</scope>
</reference>
<feature type="region of interest" description="Disordered" evidence="2">
    <location>
        <begin position="262"/>
        <end position="299"/>
    </location>
</feature>
<protein>
    <submittedName>
        <fullName evidence="3">Uncharacterized protein</fullName>
    </submittedName>
</protein>
<dbReference type="Pfam" id="PF26210">
    <property type="entry name" value="Phage_phiTE_211"/>
    <property type="match status" value="1"/>
</dbReference>
<sequence>MPKAKRVITEFNFEEEGASIHLVSKKQGGAANGFKTLIKKSNATSKLPDVEEVEVDIQKKLEQIKVTMSMEEFLQKFFHMYYDDAELLTAMLGFKTEHEAYMETLEEDSEPMTYSDYIASKLSSFEIMKSMHEGNYEQASALDYVTILELQENLENKLNEEMMDKVSIEKSLLADLEDKAGKLDAEIEVKKSLEAQVQELTEQLDTIKKAQVEAEEAAMKARLEGVVAEDKIESLAKSLLDMDKEAADLMIDTLTNAQKKTEESDLFVEKSLEGEPEIKSDKEERELAMQKALDEAYSK</sequence>
<dbReference type="RefSeq" id="YP_009855688.1">
    <property type="nucleotide sequence ID" value="NC_048847.1"/>
</dbReference>
<name>A0A6C0R0K2_9CAUD</name>
<evidence type="ECO:0000256" key="1">
    <source>
        <dbReference type="SAM" id="Coils"/>
    </source>
</evidence>
<keyword evidence="1" id="KW-0175">Coiled coil</keyword>
<organism evidence="3 4">
    <name type="scientific">Alteromonas phage vB_AmeM_PT11-V22</name>
    <dbReference type="NCBI Taxonomy" id="2704031"/>
    <lineage>
        <taxon>Viruses</taxon>
        <taxon>Duplodnaviria</taxon>
        <taxon>Heunggongvirae</taxon>
        <taxon>Uroviricota</taxon>
        <taxon>Caudoviricetes</taxon>
        <taxon>Myoalterovirus</taxon>
        <taxon>Myoalterovirus PT11V22</taxon>
    </lineage>
</organism>
<proteinExistence type="predicted"/>
<dbReference type="GeneID" id="55626428"/>
<evidence type="ECO:0000313" key="3">
    <source>
        <dbReference type="EMBL" id="QHZ59729.1"/>
    </source>
</evidence>